<accession>A0AA39NHI9</accession>
<comment type="caution">
    <text evidence="1">The sequence shown here is derived from an EMBL/GenBank/DDBJ whole genome shotgun (WGS) entry which is preliminary data.</text>
</comment>
<name>A0AA39NHI9_9AGAR</name>
<gene>
    <name evidence="1" type="ORF">IW261DRAFT_1427082</name>
</gene>
<sequence>MSKETNCRNIRNNKHEIQTEKRTVGNARRWIRAGNRRPASKRLWLWMKARDVHVQLIYRNRDCRISALMYHGHVALNEAHGCNLPDDLDHPLQTDLGKLKETIELSGGKTKGIVVAGLTWIKKWLAVGRKKQDVRVTISWGTDDGI</sequence>
<keyword evidence="2" id="KW-1185">Reference proteome</keyword>
<dbReference type="EMBL" id="JAUEPR010000090">
    <property type="protein sequence ID" value="KAK0465760.1"/>
    <property type="molecule type" value="Genomic_DNA"/>
</dbReference>
<proteinExistence type="predicted"/>
<reference evidence="1" key="1">
    <citation type="submission" date="2023-06" db="EMBL/GenBank/DDBJ databases">
        <authorList>
            <consortium name="Lawrence Berkeley National Laboratory"/>
            <person name="Ahrendt S."/>
            <person name="Sahu N."/>
            <person name="Indic B."/>
            <person name="Wong-Bajracharya J."/>
            <person name="Merenyi Z."/>
            <person name="Ke H.-M."/>
            <person name="Monk M."/>
            <person name="Kocsube S."/>
            <person name="Drula E."/>
            <person name="Lipzen A."/>
            <person name="Balint B."/>
            <person name="Henrissat B."/>
            <person name="Andreopoulos B."/>
            <person name="Martin F.M."/>
            <person name="Harder C.B."/>
            <person name="Rigling D."/>
            <person name="Ford K.L."/>
            <person name="Foster G.D."/>
            <person name="Pangilinan J."/>
            <person name="Papanicolaou A."/>
            <person name="Barry K."/>
            <person name="LaButti K."/>
            <person name="Viragh M."/>
            <person name="Koriabine M."/>
            <person name="Yan M."/>
            <person name="Riley R."/>
            <person name="Champramary S."/>
            <person name="Plett K.L."/>
            <person name="Tsai I.J."/>
            <person name="Slot J."/>
            <person name="Sipos G."/>
            <person name="Plett J."/>
            <person name="Nagy L.G."/>
            <person name="Grigoriev I.V."/>
        </authorList>
    </citation>
    <scope>NUCLEOTIDE SEQUENCE</scope>
    <source>
        <strain evidence="1">ICMP 16352</strain>
    </source>
</reference>
<organism evidence="1 2">
    <name type="scientific">Armillaria novae-zelandiae</name>
    <dbReference type="NCBI Taxonomy" id="153914"/>
    <lineage>
        <taxon>Eukaryota</taxon>
        <taxon>Fungi</taxon>
        <taxon>Dikarya</taxon>
        <taxon>Basidiomycota</taxon>
        <taxon>Agaricomycotina</taxon>
        <taxon>Agaricomycetes</taxon>
        <taxon>Agaricomycetidae</taxon>
        <taxon>Agaricales</taxon>
        <taxon>Marasmiineae</taxon>
        <taxon>Physalacriaceae</taxon>
        <taxon>Armillaria</taxon>
    </lineage>
</organism>
<protein>
    <submittedName>
        <fullName evidence="1">Uncharacterized protein</fullName>
    </submittedName>
</protein>
<evidence type="ECO:0000313" key="2">
    <source>
        <dbReference type="Proteomes" id="UP001175227"/>
    </source>
</evidence>
<evidence type="ECO:0000313" key="1">
    <source>
        <dbReference type="EMBL" id="KAK0465760.1"/>
    </source>
</evidence>
<dbReference type="AlphaFoldDB" id="A0AA39NHI9"/>
<dbReference type="Proteomes" id="UP001175227">
    <property type="component" value="Unassembled WGS sequence"/>
</dbReference>